<protein>
    <submittedName>
        <fullName evidence="10">Tyrosyl-DNA phosphodiesterase</fullName>
    </submittedName>
</protein>
<keyword evidence="5" id="KW-0378">Hydrolase</keyword>
<keyword evidence="11" id="KW-1185">Reference proteome</keyword>
<keyword evidence="7" id="KW-0234">DNA repair</keyword>
<evidence type="ECO:0000256" key="4">
    <source>
        <dbReference type="ARBA" id="ARBA00022763"/>
    </source>
</evidence>
<evidence type="ECO:0000256" key="3">
    <source>
        <dbReference type="ARBA" id="ARBA00022722"/>
    </source>
</evidence>
<evidence type="ECO:0000256" key="7">
    <source>
        <dbReference type="ARBA" id="ARBA00023204"/>
    </source>
</evidence>
<dbReference type="InterPro" id="IPR010347">
    <property type="entry name" value="Tdp1"/>
</dbReference>
<dbReference type="Pfam" id="PF06087">
    <property type="entry name" value="Tyr-DNA_phospho"/>
    <property type="match status" value="1"/>
</dbReference>
<organism evidence="10 11">
    <name type="scientific">Phyllosticta citrichinensis</name>
    <dbReference type="NCBI Taxonomy" id="1130410"/>
    <lineage>
        <taxon>Eukaryota</taxon>
        <taxon>Fungi</taxon>
        <taxon>Dikarya</taxon>
        <taxon>Ascomycota</taxon>
        <taxon>Pezizomycotina</taxon>
        <taxon>Dothideomycetes</taxon>
        <taxon>Dothideomycetes incertae sedis</taxon>
        <taxon>Botryosphaeriales</taxon>
        <taxon>Phyllostictaceae</taxon>
        <taxon>Phyllosticta</taxon>
    </lineage>
</organism>
<comment type="caution">
    <text evidence="10">The sequence shown here is derived from an EMBL/GenBank/DDBJ whole genome shotgun (WGS) entry which is preliminary data.</text>
</comment>
<evidence type="ECO:0000256" key="9">
    <source>
        <dbReference type="SAM" id="MobiDB-lite"/>
    </source>
</evidence>
<keyword evidence="4" id="KW-0227">DNA damage</keyword>
<dbReference type="SUPFAM" id="SSF56024">
    <property type="entry name" value="Phospholipase D/nuclease"/>
    <property type="match status" value="2"/>
</dbReference>
<accession>A0ABR1Y4Y8</accession>
<sequence>MSSNPPHPGATSPQDAPAPKRRRVEPQGAESAASEARRLRRGIASLHRSVSPPARRQAASPLATEAQAPSRIDTTSTTLASNGKPAETAQIVPSPFQLTRIRDLPASANVDAVGIEDVLRDPLITETWVFNYMFDVDWLMYERLKKVSSLKWSCLDPDTRTLTQVKVVHGNWKREDPQRMRMEAWAQQYPNLEVVTAYMPEPFGTHHSKMLIHFRADDTAQVVIHTANMIPQDWTNMTQAVWRSPLLPLLLPELTTTPSNSVHSQQRHPIGSGPRFGSDLNAYLSAYGARLRPLANRIAHHDFRGVRAALVASVPGRVKLNECDSARRTAWGWVGLQEVLAARPQSHSAGATGAETEEDNQGKGVVVAQVSSIASLGATDKWLQHFHAVLSTPASSANSSSPAAQPADADKLPLRIVFPTPAEIRRSLDGYASGGSIHTKTQANATQRKQAEYLRPYMCRWNAAAAAASPGQQTCRQTSGWGDAQRGIAAPHVKTYVRFSRSVDDSANTDDVVGVEWALLTSANLSTQAWGALATQPTSAGRGKKKTTRCGDGDGASGSDVRICSWEVGVCVWPGLFAAATTSADAAAGENDGDNNNNNNDAAIMTPVFSVDRPPAVHNASSLQYQDQDQKDETRAKGKAREKERGERQPKGPASVFVGLRLPYSLPLARYVPGDDMWCASAAYGEVDRWGSVWGGF</sequence>
<evidence type="ECO:0000313" key="10">
    <source>
        <dbReference type="EMBL" id="KAK8176137.1"/>
    </source>
</evidence>
<feature type="region of interest" description="Disordered" evidence="9">
    <location>
        <begin position="534"/>
        <end position="557"/>
    </location>
</feature>
<feature type="region of interest" description="Disordered" evidence="9">
    <location>
        <begin position="1"/>
        <end position="90"/>
    </location>
</feature>
<dbReference type="EMBL" id="JBBWUH010000002">
    <property type="protein sequence ID" value="KAK8176137.1"/>
    <property type="molecule type" value="Genomic_DNA"/>
</dbReference>
<keyword evidence="6" id="KW-0269">Exonuclease</keyword>
<evidence type="ECO:0000256" key="1">
    <source>
        <dbReference type="ARBA" id="ARBA00004123"/>
    </source>
</evidence>
<evidence type="ECO:0000313" key="11">
    <source>
        <dbReference type="Proteomes" id="UP001456524"/>
    </source>
</evidence>
<keyword evidence="3" id="KW-0540">Nuclease</keyword>
<comment type="similarity">
    <text evidence="2">Belongs to the tyrosyl-DNA phosphodiesterase family.</text>
</comment>
<comment type="subcellular location">
    <subcellularLocation>
        <location evidence="1">Nucleus</location>
    </subcellularLocation>
</comment>
<keyword evidence="8" id="KW-0539">Nucleus</keyword>
<gene>
    <name evidence="10" type="ORF">IWX90DRAFT_412588</name>
</gene>
<feature type="compositionally biased region" description="Polar residues" evidence="9">
    <location>
        <begin position="72"/>
        <end position="81"/>
    </location>
</feature>
<dbReference type="CDD" id="cd09123">
    <property type="entry name" value="PLDc_Tdp1_2"/>
    <property type="match status" value="1"/>
</dbReference>
<proteinExistence type="inferred from homology"/>
<feature type="region of interest" description="Disordered" evidence="9">
    <location>
        <begin position="618"/>
        <end position="653"/>
    </location>
</feature>
<feature type="compositionally biased region" description="Basic and acidic residues" evidence="9">
    <location>
        <begin position="628"/>
        <end position="650"/>
    </location>
</feature>
<dbReference type="Gene3D" id="3.30.870.10">
    <property type="entry name" value="Endonuclease Chain A"/>
    <property type="match status" value="2"/>
</dbReference>
<dbReference type="Proteomes" id="UP001456524">
    <property type="component" value="Unassembled WGS sequence"/>
</dbReference>
<dbReference type="PANTHER" id="PTHR12415">
    <property type="entry name" value="TYROSYL-DNA PHOSPHODIESTERASE 1"/>
    <property type="match status" value="1"/>
</dbReference>
<evidence type="ECO:0000256" key="5">
    <source>
        <dbReference type="ARBA" id="ARBA00022801"/>
    </source>
</evidence>
<evidence type="ECO:0000256" key="6">
    <source>
        <dbReference type="ARBA" id="ARBA00022839"/>
    </source>
</evidence>
<name>A0ABR1Y4Y8_9PEZI</name>
<evidence type="ECO:0000256" key="8">
    <source>
        <dbReference type="ARBA" id="ARBA00023242"/>
    </source>
</evidence>
<evidence type="ECO:0000256" key="2">
    <source>
        <dbReference type="ARBA" id="ARBA00010205"/>
    </source>
</evidence>
<reference evidence="10 11" key="1">
    <citation type="journal article" date="2022" name="G3 (Bethesda)">
        <title>Enemy or ally: a genomic approach to elucidate the lifestyle of Phyllosticta citrichinaensis.</title>
        <authorList>
            <person name="Buijs V.A."/>
            <person name="Groenewald J.Z."/>
            <person name="Haridas S."/>
            <person name="LaButti K.M."/>
            <person name="Lipzen A."/>
            <person name="Martin F.M."/>
            <person name="Barry K."/>
            <person name="Grigoriev I.V."/>
            <person name="Crous P.W."/>
            <person name="Seidl M.F."/>
        </authorList>
    </citation>
    <scope>NUCLEOTIDE SEQUENCE [LARGE SCALE GENOMIC DNA]</scope>
    <source>
        <strain evidence="10 11">CBS 129764</strain>
    </source>
</reference>
<dbReference type="PANTHER" id="PTHR12415:SF0">
    <property type="entry name" value="TYROSYL-DNA PHOSPHODIESTERASE 1"/>
    <property type="match status" value="1"/>
</dbReference>